<keyword evidence="2" id="KW-1185">Reference proteome</keyword>
<organism evidence="1 2">
    <name type="scientific">Triparma laevis f. longispina</name>
    <dbReference type="NCBI Taxonomy" id="1714387"/>
    <lineage>
        <taxon>Eukaryota</taxon>
        <taxon>Sar</taxon>
        <taxon>Stramenopiles</taxon>
        <taxon>Ochrophyta</taxon>
        <taxon>Bolidophyceae</taxon>
        <taxon>Parmales</taxon>
        <taxon>Triparmaceae</taxon>
        <taxon>Triparma</taxon>
    </lineage>
</organism>
<dbReference type="InterPro" id="IPR036052">
    <property type="entry name" value="TrpB-like_PALP_sf"/>
</dbReference>
<dbReference type="OrthoDB" id="1737771at2759"/>
<dbReference type="Proteomes" id="UP001165122">
    <property type="component" value="Unassembled WGS sequence"/>
</dbReference>
<reference evidence="2" key="1">
    <citation type="journal article" date="2023" name="Commun. Biol.">
        <title>Genome analysis of Parmales, the sister group of diatoms, reveals the evolutionary specialization of diatoms from phago-mixotrophs to photoautotrophs.</title>
        <authorList>
            <person name="Ban H."/>
            <person name="Sato S."/>
            <person name="Yoshikawa S."/>
            <person name="Yamada K."/>
            <person name="Nakamura Y."/>
            <person name="Ichinomiya M."/>
            <person name="Sato N."/>
            <person name="Blanc-Mathieu R."/>
            <person name="Endo H."/>
            <person name="Kuwata A."/>
            <person name="Ogata H."/>
        </authorList>
    </citation>
    <scope>NUCLEOTIDE SEQUENCE [LARGE SCALE GENOMIC DNA]</scope>
    <source>
        <strain evidence="2">NIES 3700</strain>
    </source>
</reference>
<gene>
    <name evidence="1" type="ORF">TrLO_g6506</name>
</gene>
<dbReference type="Gene3D" id="3.40.50.1100">
    <property type="match status" value="1"/>
</dbReference>
<dbReference type="AlphaFoldDB" id="A0A9W7EGU1"/>
<proteinExistence type="predicted"/>
<evidence type="ECO:0000313" key="2">
    <source>
        <dbReference type="Proteomes" id="UP001165122"/>
    </source>
</evidence>
<accession>A0A9W7EGU1</accession>
<name>A0A9W7EGU1_9STRA</name>
<sequence length="43" mass="4559">MGAGIIPDVIDLGLVDEVVPIHSDKAMEVASRMWLEEGLPVGV</sequence>
<comment type="caution">
    <text evidence="1">The sequence shown here is derived from an EMBL/GenBank/DDBJ whole genome shotgun (WGS) entry which is preliminary data.</text>
</comment>
<evidence type="ECO:0000313" key="1">
    <source>
        <dbReference type="EMBL" id="GMH80569.1"/>
    </source>
</evidence>
<dbReference type="EMBL" id="BRXW01001005">
    <property type="protein sequence ID" value="GMH80569.1"/>
    <property type="molecule type" value="Genomic_DNA"/>
</dbReference>
<protein>
    <submittedName>
        <fullName evidence="1">Uncharacterized protein</fullName>
    </submittedName>
</protein>
<feature type="non-terminal residue" evidence="1">
    <location>
        <position position="43"/>
    </location>
</feature>